<accession>I7MKL1</accession>
<sequence length="222" mass="26683">MDIDEILQETETYIEQHKLLLRIKYTPEQQNCQSQLKICLINQQNNRFQIEIRDEHIYNIQKVEKENQEQKVKQTQNQENEILHQNVLPFKFNLLWVKMLIQLGSMKHSAIEEDINFILDQKNQENEEIVQIQYLNINEEDLSIDPICNFSEDQLIKIKNYQSEIQNIQAILMVITYMEFINLQIQIPLIKQVKQKLTSQQEIQQQLLNLFEKQKKNILNSD</sequence>
<reference evidence="3" key="1">
    <citation type="journal article" date="2006" name="PLoS Biol.">
        <title>Macronuclear genome sequence of the ciliate Tetrahymena thermophila, a model eukaryote.</title>
        <authorList>
            <person name="Eisen J.A."/>
            <person name="Coyne R.S."/>
            <person name="Wu M."/>
            <person name="Wu D."/>
            <person name="Thiagarajan M."/>
            <person name="Wortman J.R."/>
            <person name="Badger J.H."/>
            <person name="Ren Q."/>
            <person name="Amedeo P."/>
            <person name="Jones K.M."/>
            <person name="Tallon L.J."/>
            <person name="Delcher A.L."/>
            <person name="Salzberg S.L."/>
            <person name="Silva J.C."/>
            <person name="Haas B.J."/>
            <person name="Majoros W.H."/>
            <person name="Farzad M."/>
            <person name="Carlton J.M."/>
            <person name="Smith R.K. Jr."/>
            <person name="Garg J."/>
            <person name="Pearlman R.E."/>
            <person name="Karrer K.M."/>
            <person name="Sun L."/>
            <person name="Manning G."/>
            <person name="Elde N.C."/>
            <person name="Turkewitz A.P."/>
            <person name="Asai D.J."/>
            <person name="Wilkes D.E."/>
            <person name="Wang Y."/>
            <person name="Cai H."/>
            <person name="Collins K."/>
            <person name="Stewart B.A."/>
            <person name="Lee S.R."/>
            <person name="Wilamowska K."/>
            <person name="Weinberg Z."/>
            <person name="Ruzzo W.L."/>
            <person name="Wloga D."/>
            <person name="Gaertig J."/>
            <person name="Frankel J."/>
            <person name="Tsao C.-C."/>
            <person name="Gorovsky M.A."/>
            <person name="Keeling P.J."/>
            <person name="Waller R.F."/>
            <person name="Patron N.J."/>
            <person name="Cherry J.M."/>
            <person name="Stover N.A."/>
            <person name="Krieger C.J."/>
            <person name="del Toro C."/>
            <person name="Ryder H.F."/>
            <person name="Williamson S.C."/>
            <person name="Barbeau R.A."/>
            <person name="Hamilton E.P."/>
            <person name="Orias E."/>
        </authorList>
    </citation>
    <scope>NUCLEOTIDE SEQUENCE [LARGE SCALE GENOMIC DNA]</scope>
    <source>
        <strain evidence="3">SB210</strain>
    </source>
</reference>
<gene>
    <name evidence="2" type="ORF">TTHERM_00137530</name>
</gene>
<organism evidence="2 3">
    <name type="scientific">Tetrahymena thermophila (strain SB210)</name>
    <dbReference type="NCBI Taxonomy" id="312017"/>
    <lineage>
        <taxon>Eukaryota</taxon>
        <taxon>Sar</taxon>
        <taxon>Alveolata</taxon>
        <taxon>Ciliophora</taxon>
        <taxon>Intramacronucleata</taxon>
        <taxon>Oligohymenophorea</taxon>
        <taxon>Hymenostomatida</taxon>
        <taxon>Tetrahymenina</taxon>
        <taxon>Tetrahymenidae</taxon>
        <taxon>Tetrahymena</taxon>
    </lineage>
</organism>
<dbReference type="RefSeq" id="XP_001019735.1">
    <property type="nucleotide sequence ID" value="XM_001019735.1"/>
</dbReference>
<name>I7MKL1_TETTS</name>
<dbReference type="KEGG" id="tet:TTHERM_00137530"/>
<dbReference type="HOGENOM" id="CLU_1247550_0_0_1"/>
<dbReference type="GeneID" id="7843777"/>
<dbReference type="AlphaFoldDB" id="I7MKL1"/>
<dbReference type="Proteomes" id="UP000009168">
    <property type="component" value="Unassembled WGS sequence"/>
</dbReference>
<dbReference type="InParanoid" id="I7MKL1"/>
<keyword evidence="1" id="KW-0175">Coiled coil</keyword>
<proteinExistence type="predicted"/>
<evidence type="ECO:0000313" key="3">
    <source>
        <dbReference type="Proteomes" id="UP000009168"/>
    </source>
</evidence>
<dbReference type="EMBL" id="GG662639">
    <property type="protein sequence ID" value="EAR99490.1"/>
    <property type="molecule type" value="Genomic_DNA"/>
</dbReference>
<evidence type="ECO:0000313" key="2">
    <source>
        <dbReference type="EMBL" id="EAR99490.1"/>
    </source>
</evidence>
<feature type="coiled-coil region" evidence="1">
    <location>
        <begin position="58"/>
        <end position="85"/>
    </location>
</feature>
<protein>
    <submittedName>
        <fullName evidence="2">Uncharacterized protein</fullName>
    </submittedName>
</protein>
<evidence type="ECO:0000256" key="1">
    <source>
        <dbReference type="SAM" id="Coils"/>
    </source>
</evidence>
<keyword evidence="3" id="KW-1185">Reference proteome</keyword>